<dbReference type="GO" id="GO:0160149">
    <property type="term" value="F:tRNA pseudouridine(65) synthase activity"/>
    <property type="evidence" value="ECO:0007669"/>
    <property type="project" value="UniProtKB-EC"/>
</dbReference>
<proteinExistence type="predicted"/>
<dbReference type="AlphaFoldDB" id="A0A1X7IA61"/>
<dbReference type="GO" id="GO:0000455">
    <property type="term" value="P:enzyme-directed rRNA pseudouridine synthesis"/>
    <property type="evidence" value="ECO:0007669"/>
    <property type="project" value="TreeGrafter"/>
</dbReference>
<dbReference type="InterPro" id="IPR006224">
    <property type="entry name" value="PsdUridine_synth_RluA-like_CS"/>
</dbReference>
<evidence type="ECO:0000259" key="10">
    <source>
        <dbReference type="Pfam" id="PF00849"/>
    </source>
</evidence>
<dbReference type="PROSITE" id="PS01129">
    <property type="entry name" value="PSI_RLU"/>
    <property type="match status" value="1"/>
</dbReference>
<dbReference type="PANTHER" id="PTHR21600:SF56">
    <property type="entry name" value="TRNA PSEUDOURIDINE SYNTHASE C"/>
    <property type="match status" value="1"/>
</dbReference>
<evidence type="ECO:0000313" key="12">
    <source>
        <dbReference type="Proteomes" id="UP000193804"/>
    </source>
</evidence>
<organism evidence="11 12">
    <name type="scientific">Marivirga sericea</name>
    <dbReference type="NCBI Taxonomy" id="1028"/>
    <lineage>
        <taxon>Bacteria</taxon>
        <taxon>Pseudomonadati</taxon>
        <taxon>Bacteroidota</taxon>
        <taxon>Cytophagia</taxon>
        <taxon>Cytophagales</taxon>
        <taxon>Marivirgaceae</taxon>
        <taxon>Marivirga</taxon>
    </lineage>
</organism>
<evidence type="ECO:0000256" key="1">
    <source>
        <dbReference type="ARBA" id="ARBA00022694"/>
    </source>
</evidence>
<dbReference type="EMBL" id="FXAW01000001">
    <property type="protein sequence ID" value="SMG10917.1"/>
    <property type="molecule type" value="Genomic_DNA"/>
</dbReference>
<dbReference type="EC" id="5.4.99.26" evidence="5"/>
<dbReference type="RefSeq" id="WP_085515372.1">
    <property type="nucleotide sequence ID" value="NZ_FXAW01000001.1"/>
</dbReference>
<dbReference type="PANTHER" id="PTHR21600">
    <property type="entry name" value="MITOCHONDRIAL RNA PSEUDOURIDINE SYNTHASE"/>
    <property type="match status" value="1"/>
</dbReference>
<dbReference type="InterPro" id="IPR006145">
    <property type="entry name" value="PsdUridine_synth_RsuA/RluA"/>
</dbReference>
<dbReference type="GO" id="GO:0003723">
    <property type="term" value="F:RNA binding"/>
    <property type="evidence" value="ECO:0007669"/>
    <property type="project" value="InterPro"/>
</dbReference>
<evidence type="ECO:0000256" key="9">
    <source>
        <dbReference type="ARBA" id="ARBA00043049"/>
    </source>
</evidence>
<comment type="catalytic activity">
    <reaction evidence="3">
        <text>uridine(65) in tRNA = pseudouridine(65) in tRNA</text>
        <dbReference type="Rhea" id="RHEA:42536"/>
        <dbReference type="Rhea" id="RHEA-COMP:10103"/>
        <dbReference type="Rhea" id="RHEA-COMP:10104"/>
        <dbReference type="ChEBI" id="CHEBI:65314"/>
        <dbReference type="ChEBI" id="CHEBI:65315"/>
        <dbReference type="EC" id="5.4.99.26"/>
    </reaction>
</comment>
<keyword evidence="2" id="KW-0413">Isomerase</keyword>
<dbReference type="Gene3D" id="3.30.2350.10">
    <property type="entry name" value="Pseudouridine synthase"/>
    <property type="match status" value="1"/>
</dbReference>
<dbReference type="GO" id="GO:0008033">
    <property type="term" value="P:tRNA processing"/>
    <property type="evidence" value="ECO:0007669"/>
    <property type="project" value="UniProtKB-KW"/>
</dbReference>
<evidence type="ECO:0000256" key="3">
    <source>
        <dbReference type="ARBA" id="ARBA00036607"/>
    </source>
</evidence>
<dbReference type="InterPro" id="IPR020103">
    <property type="entry name" value="PsdUridine_synth_cat_dom_sf"/>
</dbReference>
<dbReference type="STRING" id="1028.SAMN05661096_00359"/>
<keyword evidence="1" id="KW-0819">tRNA processing</keyword>
<dbReference type="OrthoDB" id="9807829at2"/>
<dbReference type="Pfam" id="PF00849">
    <property type="entry name" value="PseudoU_synth_2"/>
    <property type="match status" value="1"/>
</dbReference>
<evidence type="ECO:0000256" key="5">
    <source>
        <dbReference type="ARBA" id="ARBA00038943"/>
    </source>
</evidence>
<evidence type="ECO:0000256" key="7">
    <source>
        <dbReference type="ARBA" id="ARBA00041803"/>
    </source>
</evidence>
<protein>
    <recommendedName>
        <fullName evidence="6">tRNA pseudouridine synthase C</fullName>
        <ecNumber evidence="5">5.4.99.26</ecNumber>
    </recommendedName>
    <alternativeName>
        <fullName evidence="8">tRNA pseudouridine(65) synthase</fullName>
    </alternativeName>
    <alternativeName>
        <fullName evidence="9">tRNA pseudouridylate synthase C</fullName>
    </alternativeName>
    <alternativeName>
        <fullName evidence="7">tRNA-uridine isomerase C</fullName>
    </alternativeName>
</protein>
<dbReference type="InterPro" id="IPR050188">
    <property type="entry name" value="RluA_PseudoU_synthase"/>
</dbReference>
<keyword evidence="12" id="KW-1185">Reference proteome</keyword>
<feature type="domain" description="Pseudouridine synthase RsuA/RluA-like" evidence="10">
    <location>
        <begin position="27"/>
        <end position="175"/>
    </location>
</feature>
<sequence length="246" mass="28403">MDGGGSIQKRLAVNNGPLEIIYRDEQIIAINKPHGLLVHRTKIATERDVFALQLLRDQIGQRVYPVHRIDRKTSGILLFALNEDVNARLSTLFREQQIAKTYWAIVRGFTDATGTIDYALKKDNGQLQESITHYKTLAQTEIPVPLGKFETSRYSLVEVQPETGRMHQIRKHLAHIHHPIIADRPHGCNKQNRLFKDKWSMDSMLLHAKELEFKHPVTHDVLRLRAKISSEFERTLSFLKFEKIIS</sequence>
<accession>A0A1X7IA61</accession>
<gene>
    <name evidence="11" type="ORF">SAMN05661096_00359</name>
</gene>
<evidence type="ECO:0000313" key="11">
    <source>
        <dbReference type="EMBL" id="SMG10917.1"/>
    </source>
</evidence>
<dbReference type="Proteomes" id="UP000193804">
    <property type="component" value="Unassembled WGS sequence"/>
</dbReference>
<evidence type="ECO:0000256" key="2">
    <source>
        <dbReference type="ARBA" id="ARBA00023235"/>
    </source>
</evidence>
<name>A0A1X7IA61_9BACT</name>
<dbReference type="SUPFAM" id="SSF55120">
    <property type="entry name" value="Pseudouridine synthase"/>
    <property type="match status" value="1"/>
</dbReference>
<evidence type="ECO:0000256" key="4">
    <source>
        <dbReference type="ARBA" id="ARBA00037670"/>
    </source>
</evidence>
<evidence type="ECO:0000256" key="6">
    <source>
        <dbReference type="ARBA" id="ARBA00040675"/>
    </source>
</evidence>
<evidence type="ECO:0000256" key="8">
    <source>
        <dbReference type="ARBA" id="ARBA00041975"/>
    </source>
</evidence>
<reference evidence="12" key="1">
    <citation type="submission" date="2017-04" db="EMBL/GenBank/DDBJ databases">
        <authorList>
            <person name="Varghese N."/>
            <person name="Submissions S."/>
        </authorList>
    </citation>
    <scope>NUCLEOTIDE SEQUENCE [LARGE SCALE GENOMIC DNA]</scope>
    <source>
        <strain evidence="12">DSM 4125</strain>
    </source>
</reference>
<comment type="function">
    <text evidence="4">Responsible for synthesis of pseudouridine from uracil-65 in transfer RNAs.</text>
</comment>